<protein>
    <recommendedName>
        <fullName evidence="3">Nucleotidyl transferase AbiEii/AbiGii toxin family protein</fullName>
    </recommendedName>
</protein>
<keyword evidence="2" id="KW-1185">Reference proteome</keyword>
<dbReference type="Gene3D" id="3.10.450.620">
    <property type="entry name" value="JHP933, nucleotidyltransferase-like core domain"/>
    <property type="match status" value="1"/>
</dbReference>
<dbReference type="InterPro" id="IPR014942">
    <property type="entry name" value="AbiEii"/>
</dbReference>
<dbReference type="eggNOG" id="COG2253">
    <property type="taxonomic scope" value="Bacteria"/>
</dbReference>
<proteinExistence type="predicted"/>
<dbReference type="Pfam" id="PF08843">
    <property type="entry name" value="AbiEii"/>
    <property type="match status" value="1"/>
</dbReference>
<evidence type="ECO:0008006" key="3">
    <source>
        <dbReference type="Google" id="ProtNLM"/>
    </source>
</evidence>
<dbReference type="Proteomes" id="UP000011760">
    <property type="component" value="Plasmid pCC2"/>
</dbReference>
<dbReference type="KEGG" id="ccn:H924_13595"/>
<gene>
    <name evidence="1" type="ORF">H924_13595</name>
</gene>
<evidence type="ECO:0000313" key="1">
    <source>
        <dbReference type="EMBL" id="AGG68108.1"/>
    </source>
</evidence>
<evidence type="ECO:0000313" key="2">
    <source>
        <dbReference type="Proteomes" id="UP000011760"/>
    </source>
</evidence>
<keyword evidence="1" id="KW-0614">Plasmid</keyword>
<reference evidence="1 2" key="1">
    <citation type="submission" date="2013-02" db="EMBL/GenBank/DDBJ databases">
        <title>The complete genome sequence of Corynebacterium callunae DSM 20147.</title>
        <authorList>
            <person name="Ruckert C."/>
            <person name="Albersmeier A."/>
            <person name="Kalinowski J."/>
        </authorList>
    </citation>
    <scope>NUCLEOTIDE SEQUENCE [LARGE SCALE GENOMIC DNA]</scope>
    <source>
        <strain evidence="1 2">DSM 20147</strain>
        <plasmid evidence="1 2">pCC2</plasmid>
    </source>
</reference>
<geneLocation type="plasmid" evidence="1 2">
    <name>pCC2</name>
</geneLocation>
<dbReference type="AlphaFoldDB" id="M1V101"/>
<dbReference type="EMBL" id="CP004356">
    <property type="protein sequence ID" value="AGG68108.1"/>
    <property type="molecule type" value="Genomic_DNA"/>
</dbReference>
<name>M1V101_9CORY</name>
<sequence length="316" mass="36561">MNNNSSRIENRNLQQNLARSIRGLSKEQNRSTNSIRYQLIFECFLQRVSAQTEQDWVLKGGTALLMRNGHGRFTQDIDLARAREWNNVEEIRQEFEKIAQRKTNDPFTFEVTSVKLQSASTPDGYSTPTVQVKLSARLGTKRFENIKIDVSIQRHTQLPLELVHIDPILNQVSKKGEYRSFCIPVIAIESHLADKICAMYELHRSGVSNRYRDLADIIQIIRTHNFSAEKLVEILKHETKRRHIAWPEQLSSPGHNWEKGYSENAPEYTGLPDDLHTLQASLDYAGVCLNEVLQRKRAYGTWSHQEYCWKGSPLER</sequence>
<dbReference type="HOGENOM" id="CLU_069582_0_0_11"/>
<dbReference type="PATRIC" id="fig|1121353.3.peg.2742"/>
<dbReference type="RefSeq" id="WP_015453169.1">
    <property type="nucleotide sequence ID" value="NC_020553.1"/>
</dbReference>
<dbReference type="OrthoDB" id="4084402at2"/>
<organism evidence="1 2">
    <name type="scientific">Corynebacterium callunae DSM 20147</name>
    <dbReference type="NCBI Taxonomy" id="1121353"/>
    <lineage>
        <taxon>Bacteria</taxon>
        <taxon>Bacillati</taxon>
        <taxon>Actinomycetota</taxon>
        <taxon>Actinomycetes</taxon>
        <taxon>Mycobacteriales</taxon>
        <taxon>Corynebacteriaceae</taxon>
        <taxon>Corynebacterium</taxon>
    </lineage>
</organism>
<accession>M1V101</accession>